<dbReference type="Proteomes" id="UP000014071">
    <property type="component" value="Unassembled WGS sequence"/>
</dbReference>
<accession>R9P8G1</accession>
<proteinExistence type="predicted"/>
<dbReference type="EMBL" id="DF238783">
    <property type="protein sequence ID" value="GAC94345.1"/>
    <property type="molecule type" value="Genomic_DNA"/>
</dbReference>
<sequence>MKSDLGLTCQNQRSQPSQPVNDHSGHCTECSIIAAHHNSVNNPGDVTENKLSIRRQKRPAADEASSSALKRVKFRIRQSVILGLPCKVFVMVIDYLDPSNCMSLANTCCQIH</sequence>
<dbReference type="RefSeq" id="XP_012187932.1">
    <property type="nucleotide sequence ID" value="XM_012332542.1"/>
</dbReference>
<gene>
    <name evidence="2" type="ORF">PHSY_001916</name>
</gene>
<evidence type="ECO:0008006" key="4">
    <source>
        <dbReference type="Google" id="ProtNLM"/>
    </source>
</evidence>
<feature type="region of interest" description="Disordered" evidence="1">
    <location>
        <begin position="38"/>
        <end position="67"/>
    </location>
</feature>
<reference evidence="3" key="1">
    <citation type="journal article" date="2013" name="Genome Announc.">
        <title>Draft genome sequence of the basidiomycetous yeast-like fungus Pseudozyma hubeiensis SY62, which produces an abundant amount of the biosurfactant mannosylerythritol lipids.</title>
        <authorList>
            <person name="Konishi M."/>
            <person name="Hatada Y."/>
            <person name="Horiuchi J."/>
        </authorList>
    </citation>
    <scope>NUCLEOTIDE SEQUENCE [LARGE SCALE GENOMIC DNA]</scope>
    <source>
        <strain evidence="3">SY62</strain>
    </source>
</reference>
<evidence type="ECO:0000256" key="1">
    <source>
        <dbReference type="SAM" id="MobiDB-lite"/>
    </source>
</evidence>
<feature type="region of interest" description="Disordered" evidence="1">
    <location>
        <begin position="1"/>
        <end position="24"/>
    </location>
</feature>
<keyword evidence="3" id="KW-1185">Reference proteome</keyword>
<dbReference type="HOGENOM" id="CLU_2146971_0_0_1"/>
<evidence type="ECO:0000313" key="2">
    <source>
        <dbReference type="EMBL" id="GAC94345.1"/>
    </source>
</evidence>
<name>R9P8G1_PSEHS</name>
<feature type="compositionally biased region" description="Polar residues" evidence="1">
    <location>
        <begin position="8"/>
        <end position="21"/>
    </location>
</feature>
<dbReference type="GeneID" id="24107211"/>
<organism evidence="2 3">
    <name type="scientific">Pseudozyma hubeiensis (strain SY62)</name>
    <name type="common">Yeast</name>
    <dbReference type="NCBI Taxonomy" id="1305764"/>
    <lineage>
        <taxon>Eukaryota</taxon>
        <taxon>Fungi</taxon>
        <taxon>Dikarya</taxon>
        <taxon>Basidiomycota</taxon>
        <taxon>Ustilaginomycotina</taxon>
        <taxon>Ustilaginomycetes</taxon>
        <taxon>Ustilaginales</taxon>
        <taxon>Ustilaginaceae</taxon>
        <taxon>Pseudozyma</taxon>
    </lineage>
</organism>
<evidence type="ECO:0000313" key="3">
    <source>
        <dbReference type="Proteomes" id="UP000014071"/>
    </source>
</evidence>
<protein>
    <recommendedName>
        <fullName evidence="4">F-box domain-containing protein</fullName>
    </recommendedName>
</protein>
<dbReference type="AlphaFoldDB" id="R9P8G1"/>